<evidence type="ECO:0000313" key="3">
    <source>
        <dbReference type="EMBL" id="KRR12101.1"/>
    </source>
</evidence>
<keyword evidence="2" id="KW-1133">Transmembrane helix</keyword>
<keyword evidence="2" id="KW-0812">Transmembrane</keyword>
<dbReference type="Pfam" id="PF10947">
    <property type="entry name" value="DUF2628"/>
    <property type="match status" value="1"/>
</dbReference>
<dbReference type="EMBL" id="LLXZ01000039">
    <property type="protein sequence ID" value="KRR12101.1"/>
    <property type="molecule type" value="Genomic_DNA"/>
</dbReference>
<feature type="region of interest" description="Disordered" evidence="1">
    <location>
        <begin position="131"/>
        <end position="177"/>
    </location>
</feature>
<gene>
    <name evidence="3" type="ORF">CQ12_22955</name>
</gene>
<sequence>MPVYTVHAPVANGADLSATDKFVFVRDGFHFWAAVAGVLWLLWHRLWLALIGWIVLLVAVHVGMSALGASRGTIFVVDILLSILMGLEAASLRRWTLSRRKWRQLDIVVADDEETAEHRFFERWTGRQRGPINDQWSVDRGGPPPTRNIPSQPFSKPPPPLPQGGIIGLFPEPGGPR</sequence>
<feature type="transmembrane region" description="Helical" evidence="2">
    <location>
        <begin position="23"/>
        <end position="43"/>
    </location>
</feature>
<name>A0A0R3M2E2_9BRAD</name>
<evidence type="ECO:0008006" key="5">
    <source>
        <dbReference type="Google" id="ProtNLM"/>
    </source>
</evidence>
<protein>
    <recommendedName>
        <fullName evidence="5">DUF2628 domain-containing protein</fullName>
    </recommendedName>
</protein>
<proteinExistence type="predicted"/>
<dbReference type="OrthoDB" id="7285394at2"/>
<feature type="transmembrane region" description="Helical" evidence="2">
    <location>
        <begin position="50"/>
        <end position="68"/>
    </location>
</feature>
<dbReference type="STRING" id="280332.CQ12_22955"/>
<comment type="caution">
    <text evidence="3">The sequence shown here is derived from an EMBL/GenBank/DDBJ whole genome shotgun (WGS) entry which is preliminary data.</text>
</comment>
<reference evidence="3 4" key="1">
    <citation type="submission" date="2014-03" db="EMBL/GenBank/DDBJ databases">
        <title>Bradyrhizobium valentinum sp. nov., isolated from effective nodules of Lupinus mariae-josephae, a lupine endemic of basic-lime soils in Eastern Spain.</title>
        <authorList>
            <person name="Duran D."/>
            <person name="Rey L."/>
            <person name="Navarro A."/>
            <person name="Busquets A."/>
            <person name="Imperial J."/>
            <person name="Ruiz-Argueso T."/>
        </authorList>
    </citation>
    <scope>NUCLEOTIDE SEQUENCE [LARGE SCALE GENOMIC DNA]</scope>
    <source>
        <strain evidence="3 4">PAC68</strain>
    </source>
</reference>
<keyword evidence="2" id="KW-0472">Membrane</keyword>
<dbReference type="Proteomes" id="UP000050863">
    <property type="component" value="Unassembled WGS sequence"/>
</dbReference>
<dbReference type="RefSeq" id="WP_057834489.1">
    <property type="nucleotide sequence ID" value="NZ_LLXZ01000039.1"/>
</dbReference>
<evidence type="ECO:0000256" key="2">
    <source>
        <dbReference type="SAM" id="Phobius"/>
    </source>
</evidence>
<dbReference type="AlphaFoldDB" id="A0A0R3M2E2"/>
<feature type="transmembrane region" description="Helical" evidence="2">
    <location>
        <begin position="74"/>
        <end position="92"/>
    </location>
</feature>
<organism evidence="3 4">
    <name type="scientific">Bradyrhizobium jicamae</name>
    <dbReference type="NCBI Taxonomy" id="280332"/>
    <lineage>
        <taxon>Bacteria</taxon>
        <taxon>Pseudomonadati</taxon>
        <taxon>Pseudomonadota</taxon>
        <taxon>Alphaproteobacteria</taxon>
        <taxon>Hyphomicrobiales</taxon>
        <taxon>Nitrobacteraceae</taxon>
        <taxon>Bradyrhizobium</taxon>
    </lineage>
</organism>
<evidence type="ECO:0000256" key="1">
    <source>
        <dbReference type="SAM" id="MobiDB-lite"/>
    </source>
</evidence>
<accession>A0A0R3M2E2</accession>
<dbReference type="InterPro" id="IPR024399">
    <property type="entry name" value="DUF2628"/>
</dbReference>
<evidence type="ECO:0000313" key="4">
    <source>
        <dbReference type="Proteomes" id="UP000050863"/>
    </source>
</evidence>
<keyword evidence="4" id="KW-1185">Reference proteome</keyword>